<organism evidence="2 3">
    <name type="scientific">Vibrio metoecus</name>
    <dbReference type="NCBI Taxonomy" id="1481663"/>
    <lineage>
        <taxon>Bacteria</taxon>
        <taxon>Pseudomonadati</taxon>
        <taxon>Pseudomonadota</taxon>
        <taxon>Gammaproteobacteria</taxon>
        <taxon>Vibrionales</taxon>
        <taxon>Vibrionaceae</taxon>
        <taxon>Vibrio</taxon>
    </lineage>
</organism>
<dbReference type="GO" id="GO:0003677">
    <property type="term" value="F:DNA binding"/>
    <property type="evidence" value="ECO:0007669"/>
    <property type="project" value="InterPro"/>
</dbReference>
<dbReference type="Proteomes" id="UP000216173">
    <property type="component" value="Unassembled WGS sequence"/>
</dbReference>
<name>A0A271VQL5_VIBMT</name>
<accession>A0A271VQL5</accession>
<proteinExistence type="predicted"/>
<dbReference type="SUPFAM" id="SSF56726">
    <property type="entry name" value="DNA topoisomerase IV, alpha subunit"/>
    <property type="match status" value="1"/>
</dbReference>
<sequence>MTYIINALFNNLAGKVNKPQGLKPSLDVPISVSGFKFYHEASIAERESLHAYLNDLTHQVSWLDISFIPRGFDDHELLQRIKISSSRDFLSYFEKPVVADQISEAIRHVVDARLVLPLRFENLEVGLSNSWKKGKRYFSCDFTSYGKLIDALRVIEYLHQQPSNYSIDYRTLSVKLFKDSKWLEQLKLTISNLLKPETPELDDLEPDAVLAYWGLYRFPPSLKMKGNLTIKTTKGLLCVDNAWPFIGIPPDAIKDVVVTTEPSYVLFIENKTTFERYCREIDDGGLIIYTNGFPSRRWHSVFKSLDTALNNSVNFYHWGDIDLGGFKILRFMEELFERPLFPHQMDIIKKSDDANGVPAKELLAVITNPNRLVISDKIVSMLSKLGDDKVMLVEQETLDLITPLEKSESSAFEKSFLSVTQTQSA</sequence>
<dbReference type="AlphaFoldDB" id="A0A271VQL5"/>
<gene>
    <name evidence="2" type="ORF">CGU03_12825</name>
</gene>
<feature type="domain" description="Wadjet protein JetD C-terminal" evidence="1">
    <location>
        <begin position="258"/>
        <end position="398"/>
    </location>
</feature>
<protein>
    <recommendedName>
        <fullName evidence="1">Wadjet protein JetD C-terminal domain-containing protein</fullName>
    </recommendedName>
</protein>
<evidence type="ECO:0000313" key="3">
    <source>
        <dbReference type="Proteomes" id="UP000216173"/>
    </source>
</evidence>
<dbReference type="GO" id="GO:0005694">
    <property type="term" value="C:chromosome"/>
    <property type="evidence" value="ECO:0007669"/>
    <property type="project" value="InterPro"/>
</dbReference>
<reference evidence="3" key="1">
    <citation type="submission" date="2017-07" db="EMBL/GenBank/DDBJ databases">
        <authorList>
            <person name="Boucher Y."/>
            <person name="Orata F.D."/>
        </authorList>
    </citation>
    <scope>NUCLEOTIDE SEQUENCE [LARGE SCALE GENOMIC DNA]</scope>
    <source>
        <strain evidence="3">OYP9E10</strain>
    </source>
</reference>
<dbReference type="EMBL" id="NMSH01000020">
    <property type="protein sequence ID" value="PAR20247.1"/>
    <property type="molecule type" value="Genomic_DNA"/>
</dbReference>
<dbReference type="Pfam" id="PF09983">
    <property type="entry name" value="JetD_C"/>
    <property type="match status" value="1"/>
</dbReference>
<dbReference type="InterPro" id="IPR036078">
    <property type="entry name" value="Spo11/TopoVI_A_sf"/>
</dbReference>
<evidence type="ECO:0000313" key="2">
    <source>
        <dbReference type="EMBL" id="PAR20247.1"/>
    </source>
</evidence>
<dbReference type="RefSeq" id="WP_055043681.1">
    <property type="nucleotide sequence ID" value="NZ_CP035686.1"/>
</dbReference>
<dbReference type="Gene3D" id="3.40.1360.10">
    <property type="match status" value="1"/>
</dbReference>
<evidence type="ECO:0000259" key="1">
    <source>
        <dbReference type="Pfam" id="PF09983"/>
    </source>
</evidence>
<dbReference type="InterPro" id="IPR024534">
    <property type="entry name" value="JetD_C"/>
</dbReference>
<comment type="caution">
    <text evidence="2">The sequence shown here is derived from an EMBL/GenBank/DDBJ whole genome shotgun (WGS) entry which is preliminary data.</text>
</comment>